<keyword evidence="12" id="KW-1185">Reference proteome</keyword>
<dbReference type="GO" id="GO:0000064">
    <property type="term" value="F:L-ornithine transmembrane transporter activity"/>
    <property type="evidence" value="ECO:0007669"/>
    <property type="project" value="TreeGrafter"/>
</dbReference>
<feature type="compositionally biased region" description="Polar residues" evidence="10">
    <location>
        <begin position="11"/>
        <end position="37"/>
    </location>
</feature>
<feature type="region of interest" description="Disordered" evidence="10">
    <location>
        <begin position="1"/>
        <end position="45"/>
    </location>
</feature>
<feature type="region of interest" description="Disordered" evidence="10">
    <location>
        <begin position="801"/>
        <end position="896"/>
    </location>
</feature>
<comment type="similarity">
    <text evidence="2">Belongs to the mitochondrial carrier (TC 2.A.29) family.</text>
</comment>
<dbReference type="InterPro" id="IPR018108">
    <property type="entry name" value="MCP_transmembrane"/>
</dbReference>
<evidence type="ECO:0000256" key="3">
    <source>
        <dbReference type="ARBA" id="ARBA00022448"/>
    </source>
</evidence>
<feature type="compositionally biased region" description="Low complexity" evidence="10">
    <location>
        <begin position="184"/>
        <end position="198"/>
    </location>
</feature>
<feature type="repeat" description="Solcar" evidence="9">
    <location>
        <begin position="1301"/>
        <end position="1397"/>
    </location>
</feature>
<dbReference type="SUPFAM" id="SSF103506">
    <property type="entry name" value="Mitochondrial carrier"/>
    <property type="match status" value="1"/>
</dbReference>
<evidence type="ECO:0000256" key="5">
    <source>
        <dbReference type="ARBA" id="ARBA00022737"/>
    </source>
</evidence>
<feature type="repeat" description="Solcar" evidence="9">
    <location>
        <begin position="1137"/>
        <end position="1282"/>
    </location>
</feature>
<dbReference type="Pfam" id="PF00153">
    <property type="entry name" value="Mito_carr"/>
    <property type="match status" value="4"/>
</dbReference>
<keyword evidence="3" id="KW-0813">Transport</keyword>
<feature type="compositionally biased region" description="Basic and acidic residues" evidence="10">
    <location>
        <begin position="875"/>
        <end position="884"/>
    </location>
</feature>
<name>A0A5C3EX91_9BASI</name>
<evidence type="ECO:0000256" key="8">
    <source>
        <dbReference type="ARBA" id="ARBA00023136"/>
    </source>
</evidence>
<dbReference type="PANTHER" id="PTHR45624:SF31">
    <property type="entry name" value="MITOCHONDRIAL ORNITHINE TRANSPORTER 1"/>
    <property type="match status" value="1"/>
</dbReference>
<feature type="compositionally biased region" description="Low complexity" evidence="10">
    <location>
        <begin position="399"/>
        <end position="411"/>
    </location>
</feature>
<protein>
    <submittedName>
        <fullName evidence="11">Uncharacterized protein</fullName>
    </submittedName>
</protein>
<feature type="region of interest" description="Disordered" evidence="10">
    <location>
        <begin position="926"/>
        <end position="958"/>
    </location>
</feature>
<evidence type="ECO:0000256" key="4">
    <source>
        <dbReference type="ARBA" id="ARBA00022692"/>
    </source>
</evidence>
<feature type="region of interest" description="Disordered" evidence="10">
    <location>
        <begin position="294"/>
        <end position="331"/>
    </location>
</feature>
<dbReference type="EMBL" id="OOIP01000004">
    <property type="protein sequence ID" value="SPO36480.1"/>
    <property type="molecule type" value="Genomic_DNA"/>
</dbReference>
<accession>A0A5C3EX91</accession>
<dbReference type="PANTHER" id="PTHR45624">
    <property type="entry name" value="MITOCHONDRIAL BASIC AMINO ACIDS TRANSPORTER-RELATED"/>
    <property type="match status" value="1"/>
</dbReference>
<dbReference type="OrthoDB" id="2139348at2759"/>
<dbReference type="Proteomes" id="UP000323386">
    <property type="component" value="Unassembled WGS sequence"/>
</dbReference>
<feature type="compositionally biased region" description="Low complexity" evidence="10">
    <location>
        <begin position="827"/>
        <end position="842"/>
    </location>
</feature>
<feature type="region of interest" description="Disordered" evidence="10">
    <location>
        <begin position="674"/>
        <end position="705"/>
    </location>
</feature>
<evidence type="ECO:0000256" key="2">
    <source>
        <dbReference type="ARBA" id="ARBA00006375"/>
    </source>
</evidence>
<feature type="region of interest" description="Disordered" evidence="10">
    <location>
        <begin position="1213"/>
        <end position="1237"/>
    </location>
</feature>
<dbReference type="GO" id="GO:1990575">
    <property type="term" value="P:mitochondrial L-ornithine transmembrane transport"/>
    <property type="evidence" value="ECO:0007669"/>
    <property type="project" value="TreeGrafter"/>
</dbReference>
<organism evidence="11 12">
    <name type="scientific">Pseudozyma flocculosa</name>
    <dbReference type="NCBI Taxonomy" id="84751"/>
    <lineage>
        <taxon>Eukaryota</taxon>
        <taxon>Fungi</taxon>
        <taxon>Dikarya</taxon>
        <taxon>Basidiomycota</taxon>
        <taxon>Ustilaginomycotina</taxon>
        <taxon>Ustilaginomycetes</taxon>
        <taxon>Ustilaginales</taxon>
        <taxon>Ustilaginaceae</taxon>
        <taxon>Pseudozyma</taxon>
    </lineage>
</organism>
<feature type="region of interest" description="Disordered" evidence="10">
    <location>
        <begin position="94"/>
        <end position="125"/>
    </location>
</feature>
<feature type="region of interest" description="Disordered" evidence="10">
    <location>
        <begin position="144"/>
        <end position="230"/>
    </location>
</feature>
<evidence type="ECO:0000256" key="9">
    <source>
        <dbReference type="PROSITE-ProRule" id="PRU00282"/>
    </source>
</evidence>
<feature type="repeat" description="Solcar" evidence="9">
    <location>
        <begin position="1026"/>
        <end position="1114"/>
    </location>
</feature>
<feature type="compositionally biased region" description="Low complexity" evidence="10">
    <location>
        <begin position="98"/>
        <end position="121"/>
    </location>
</feature>
<dbReference type="InterPro" id="IPR050567">
    <property type="entry name" value="Mitochondrial_Carrier"/>
</dbReference>
<dbReference type="InterPro" id="IPR023395">
    <property type="entry name" value="MCP_dom_sf"/>
</dbReference>
<evidence type="ECO:0000256" key="6">
    <source>
        <dbReference type="ARBA" id="ARBA00022989"/>
    </source>
</evidence>
<dbReference type="PROSITE" id="PS50920">
    <property type="entry name" value="SOLCAR"/>
    <property type="match status" value="3"/>
</dbReference>
<feature type="compositionally biased region" description="Low complexity" evidence="10">
    <location>
        <begin position="1216"/>
        <end position="1229"/>
    </location>
</feature>
<evidence type="ECO:0000313" key="12">
    <source>
        <dbReference type="Proteomes" id="UP000323386"/>
    </source>
</evidence>
<feature type="compositionally biased region" description="Basic and acidic residues" evidence="10">
    <location>
        <begin position="588"/>
        <end position="603"/>
    </location>
</feature>
<evidence type="ECO:0000256" key="10">
    <source>
        <dbReference type="SAM" id="MobiDB-lite"/>
    </source>
</evidence>
<proteinExistence type="inferred from homology"/>
<evidence type="ECO:0000313" key="11">
    <source>
        <dbReference type="EMBL" id="SPO36480.1"/>
    </source>
</evidence>
<sequence>MLANRPAEAESVSQAHSVSPKTQRWGSIKQRLSNSMHPSDGVDDEMWDKNDAAFLQEVARDSPLIASDAFDTLMPLEAGYARPASMSSPRLSVDHLYRSPTGRPSSSNTSTSTSSASTASSGHDDFLSSKSWIKNVKRRGSAAAAGGMLPDLPEQPRPDSACGFDDLRSPAGTLDHLSSPIHVASSNRSSFRSSPASSQGDGVDSGPARPLVADMYPRSPSLQGSPSPSMPAIAFRPCWDDRQHDGKARIDLARSPPAHLVEVRMASAAPAAITLAEQHAAVAPASLMEAVEDDHLASSPRFQSSGTLRRGAVSPELSNRPFAPSTTGRRRSIASLLASPQHRDARWADADDLGRPLGEAHHDAFAGPSVRRHQRSGSSLVAGLKKLMGRRERERDPRPGSSSGSPMTTSTAGEGFRAPSFGTVGRRVAEDVHVVGRMPSVDDAQVRGLNLVGVPLSISTPAGLSETSPQKTIRATRRSPSVDILRSFAGFGPAHVASDAPAPRFPSTSAPDDVAASAARSRTKSSDGLGRPFRESISQRIRTQSSVGQSLSRAQARSSVIEHISFDEAQKTTGSSGPIILRSKESLEELRSQHDGQDADHEYVAPVLSPTRPRRPSSPQSSRFSVDTCSTTGAGAGASVNGGAGFDAALRPAPACFGFHSQVYKAPVREYASGRATPSSPSLLSFGSQLTDTTTGGSGSEAHGRAANGAADAHRLVHGSRRSLSSLGSRPWSNLLGSPILSGSSSSFSHHKRLSTASISRPLSVASSAFSDPNDIAADMQDLTLVPRNRFDSNASEPMLHQMYTAPPRPGQQAVRSRRIGPDSRRPMTSGSMTPSSTASTPRFESPLQRSSSVKTFHKAKAVGGSSGNSTSAGDSKDSSDHGHGPTMSAHDGLRDLRTMSTASFARRKRPSFGLAIEPAASSAFDSIPSPLLRTRRPSVPEVDADIPISPRPRAYGDDGEAELEFLQDRPAPSIHAAVVSTIGVVGAGASFGRTAPSADAPNFERYYIHSVDEDGPTRSDGGRLSQATKDLAFGSIAGMCSKVFEHPFDLVKVRLQTQASDRPPRYSGAFDCFRQTYRGEGFRGLYRGLSMPVFGATLENACLFFTYNRIQSVIRSVTGQQGASGSSIQADADSPLSFPQLAIAAAGAGAATSLVLTPIELIKCKMQVQMITRQASAAASPAVAAAAAAATGGVGSGASQLNALSAGIDQRRKISSSPSPASTAATTSRAHPPLDGPLTLLRRTIQADGVRGLWLGQTGTLLRETGGGVAWFLAFESCSRWFIQRKKALRGRDDVSKRDLGTLELVSAGALAGISYNVVLFPADSVKSTMQTELEMRAPLKPGEAARPKTGFFQTFRNIYSARGIKGLYAGCGVTCLRSAPSSALIFLMVNKLEQAADHYGL</sequence>
<dbReference type="Gene3D" id="1.50.40.10">
    <property type="entry name" value="Mitochondrial carrier domain"/>
    <property type="match status" value="1"/>
</dbReference>
<feature type="compositionally biased region" description="Polar residues" evidence="10">
    <location>
        <begin position="536"/>
        <end position="551"/>
    </location>
</feature>
<keyword evidence="4 9" id="KW-0812">Transmembrane</keyword>
<dbReference type="GO" id="GO:0031966">
    <property type="term" value="C:mitochondrial membrane"/>
    <property type="evidence" value="ECO:0007669"/>
    <property type="project" value="UniProtKB-SubCell"/>
</dbReference>
<comment type="subcellular location">
    <subcellularLocation>
        <location evidence="1">Mitochondrion membrane</location>
        <topology evidence="1">Multi-pass membrane protein</topology>
    </subcellularLocation>
</comment>
<gene>
    <name evidence="11" type="ORF">PSFLO_01951</name>
</gene>
<keyword evidence="7" id="KW-0496">Mitochondrion</keyword>
<keyword evidence="6" id="KW-1133">Transmembrane helix</keyword>
<keyword evidence="8 9" id="KW-0472">Membrane</keyword>
<feature type="region of interest" description="Disordered" evidence="10">
    <location>
        <begin position="359"/>
        <end position="422"/>
    </location>
</feature>
<evidence type="ECO:0000256" key="7">
    <source>
        <dbReference type="ARBA" id="ARBA00023128"/>
    </source>
</evidence>
<evidence type="ECO:0000256" key="1">
    <source>
        <dbReference type="ARBA" id="ARBA00004225"/>
    </source>
</evidence>
<feature type="compositionally biased region" description="Polar residues" evidence="10">
    <location>
        <begin position="676"/>
        <end position="695"/>
    </location>
</feature>
<feature type="compositionally biased region" description="Basic and acidic residues" evidence="10">
    <location>
        <begin position="389"/>
        <end position="398"/>
    </location>
</feature>
<keyword evidence="5" id="KW-0677">Repeat</keyword>
<feature type="region of interest" description="Disordered" evidence="10">
    <location>
        <begin position="499"/>
        <end position="551"/>
    </location>
</feature>
<feature type="region of interest" description="Disordered" evidence="10">
    <location>
        <begin position="588"/>
        <end position="629"/>
    </location>
</feature>
<reference evidence="11 12" key="1">
    <citation type="submission" date="2018-03" db="EMBL/GenBank/DDBJ databases">
        <authorList>
            <person name="Guldener U."/>
        </authorList>
    </citation>
    <scope>NUCLEOTIDE SEQUENCE [LARGE SCALE GENOMIC DNA]</scope>
    <source>
        <strain evidence="11 12">DAOM196992</strain>
    </source>
</reference>